<dbReference type="PRINTS" id="PR00783">
    <property type="entry name" value="MINTRINSICP"/>
</dbReference>
<evidence type="ECO:0000256" key="5">
    <source>
        <dbReference type="ARBA" id="ARBA00023136"/>
    </source>
</evidence>
<keyword evidence="5 7" id="KW-0472">Membrane</keyword>
<evidence type="ECO:0000256" key="6">
    <source>
        <dbReference type="SAM" id="MobiDB-lite"/>
    </source>
</evidence>
<keyword evidence="11" id="KW-1185">Reference proteome</keyword>
<dbReference type="Gene3D" id="1.20.1080.10">
    <property type="entry name" value="Glycerol uptake facilitator protein"/>
    <property type="match status" value="1"/>
</dbReference>
<dbReference type="SUPFAM" id="SSF81338">
    <property type="entry name" value="Aquaporin-like"/>
    <property type="match status" value="1"/>
</dbReference>
<feature type="region of interest" description="Disordered" evidence="6">
    <location>
        <begin position="322"/>
        <end position="366"/>
    </location>
</feature>
<evidence type="ECO:0000256" key="2">
    <source>
        <dbReference type="ARBA" id="ARBA00006175"/>
    </source>
</evidence>
<evidence type="ECO:0000256" key="8">
    <source>
        <dbReference type="SAM" id="SignalP"/>
    </source>
</evidence>
<comment type="subcellular location">
    <subcellularLocation>
        <location evidence="1">Membrane</location>
        <topology evidence="1">Multi-pass membrane protein</topology>
    </subcellularLocation>
</comment>
<dbReference type="AlphaFoldDB" id="A0AAW1Q4I3"/>
<evidence type="ECO:0000313" key="10">
    <source>
        <dbReference type="EMBL" id="KAK9815773.1"/>
    </source>
</evidence>
<feature type="domain" description="Thioredoxin" evidence="9">
    <location>
        <begin position="661"/>
        <end position="808"/>
    </location>
</feature>
<dbReference type="InterPro" id="IPR036249">
    <property type="entry name" value="Thioredoxin-like_sf"/>
</dbReference>
<feature type="transmembrane region" description="Helical" evidence="7">
    <location>
        <begin position="621"/>
        <end position="642"/>
    </location>
</feature>
<evidence type="ECO:0000259" key="9">
    <source>
        <dbReference type="PROSITE" id="PS51352"/>
    </source>
</evidence>
<dbReference type="SUPFAM" id="SSF52833">
    <property type="entry name" value="Thioredoxin-like"/>
    <property type="match status" value="1"/>
</dbReference>
<feature type="compositionally biased region" description="Polar residues" evidence="6">
    <location>
        <begin position="322"/>
        <end position="338"/>
    </location>
</feature>
<feature type="transmembrane region" description="Helical" evidence="7">
    <location>
        <begin position="580"/>
        <end position="601"/>
    </location>
</feature>
<comment type="similarity">
    <text evidence="2">Belongs to the MIP/aquaporin (TC 1.A.8) family.</text>
</comment>
<evidence type="ECO:0000256" key="4">
    <source>
        <dbReference type="ARBA" id="ARBA00022989"/>
    </source>
</evidence>
<name>A0AAW1Q4I3_9CHLO</name>
<dbReference type="InterPro" id="IPR013766">
    <property type="entry name" value="Thioredoxin_domain"/>
</dbReference>
<dbReference type="GO" id="GO:0005886">
    <property type="term" value="C:plasma membrane"/>
    <property type="evidence" value="ECO:0007669"/>
    <property type="project" value="TreeGrafter"/>
</dbReference>
<dbReference type="Proteomes" id="UP001489004">
    <property type="component" value="Unassembled WGS sequence"/>
</dbReference>
<dbReference type="EMBL" id="JALJOR010000006">
    <property type="protein sequence ID" value="KAK9815773.1"/>
    <property type="molecule type" value="Genomic_DNA"/>
</dbReference>
<dbReference type="PANTHER" id="PTHR19139">
    <property type="entry name" value="AQUAPORIN TRANSPORTER"/>
    <property type="match status" value="1"/>
</dbReference>
<keyword evidence="4 7" id="KW-1133">Transmembrane helix</keyword>
<evidence type="ECO:0000256" key="1">
    <source>
        <dbReference type="ARBA" id="ARBA00004141"/>
    </source>
</evidence>
<dbReference type="CDD" id="cd02966">
    <property type="entry name" value="TlpA_like_family"/>
    <property type="match status" value="1"/>
</dbReference>
<comment type="caution">
    <text evidence="10">The sequence shown here is derived from an EMBL/GenBank/DDBJ whole genome shotgun (WGS) entry which is preliminary data.</text>
</comment>
<reference evidence="10 11" key="1">
    <citation type="journal article" date="2024" name="Nat. Commun.">
        <title>Phylogenomics reveals the evolutionary origins of lichenization in chlorophyte algae.</title>
        <authorList>
            <person name="Puginier C."/>
            <person name="Libourel C."/>
            <person name="Otte J."/>
            <person name="Skaloud P."/>
            <person name="Haon M."/>
            <person name="Grisel S."/>
            <person name="Petersen M."/>
            <person name="Berrin J.G."/>
            <person name="Delaux P.M."/>
            <person name="Dal Grande F."/>
            <person name="Keller J."/>
        </authorList>
    </citation>
    <scope>NUCLEOTIDE SEQUENCE [LARGE SCALE GENOMIC DNA]</scope>
    <source>
        <strain evidence="10 11">SAG 2043</strain>
    </source>
</reference>
<feature type="transmembrane region" description="Helical" evidence="7">
    <location>
        <begin position="429"/>
        <end position="450"/>
    </location>
</feature>
<evidence type="ECO:0000256" key="7">
    <source>
        <dbReference type="SAM" id="Phobius"/>
    </source>
</evidence>
<organism evidence="10 11">
    <name type="scientific">[Myrmecia] bisecta</name>
    <dbReference type="NCBI Taxonomy" id="41462"/>
    <lineage>
        <taxon>Eukaryota</taxon>
        <taxon>Viridiplantae</taxon>
        <taxon>Chlorophyta</taxon>
        <taxon>core chlorophytes</taxon>
        <taxon>Trebouxiophyceae</taxon>
        <taxon>Trebouxiales</taxon>
        <taxon>Trebouxiaceae</taxon>
        <taxon>Myrmecia</taxon>
    </lineage>
</organism>
<dbReference type="InterPro" id="IPR034294">
    <property type="entry name" value="Aquaporin_transptr"/>
</dbReference>
<feature type="transmembrane region" description="Helical" evidence="7">
    <location>
        <begin position="456"/>
        <end position="477"/>
    </location>
</feature>
<dbReference type="Gene3D" id="3.40.30.10">
    <property type="entry name" value="Glutaredoxin"/>
    <property type="match status" value="1"/>
</dbReference>
<dbReference type="Gene3D" id="1.20.5.510">
    <property type="entry name" value="Single helix bin"/>
    <property type="match status" value="1"/>
</dbReference>
<feature type="region of interest" description="Disordered" evidence="6">
    <location>
        <begin position="47"/>
        <end position="131"/>
    </location>
</feature>
<feature type="signal peptide" evidence="8">
    <location>
        <begin position="1"/>
        <end position="18"/>
    </location>
</feature>
<feature type="chain" id="PRO_5043957242" description="Thioredoxin domain-containing protein" evidence="8">
    <location>
        <begin position="19"/>
        <end position="826"/>
    </location>
</feature>
<dbReference type="Pfam" id="PF00230">
    <property type="entry name" value="MIP"/>
    <property type="match status" value="1"/>
</dbReference>
<gene>
    <name evidence="10" type="ORF">WJX72_009249</name>
</gene>
<evidence type="ECO:0000256" key="3">
    <source>
        <dbReference type="ARBA" id="ARBA00022692"/>
    </source>
</evidence>
<dbReference type="PROSITE" id="PS51352">
    <property type="entry name" value="THIOREDOXIN_2"/>
    <property type="match status" value="1"/>
</dbReference>
<feature type="compositionally biased region" description="Low complexity" evidence="6">
    <location>
        <begin position="93"/>
        <end position="108"/>
    </location>
</feature>
<proteinExistence type="inferred from homology"/>
<evidence type="ECO:0000313" key="11">
    <source>
        <dbReference type="Proteomes" id="UP001489004"/>
    </source>
</evidence>
<keyword evidence="8" id="KW-0732">Signal</keyword>
<feature type="transmembrane region" description="Helical" evidence="7">
    <location>
        <begin position="503"/>
        <end position="525"/>
    </location>
</feature>
<feature type="transmembrane region" description="Helical" evidence="7">
    <location>
        <begin position="545"/>
        <end position="568"/>
    </location>
</feature>
<feature type="transmembrane region" description="Helical" evidence="7">
    <location>
        <begin position="270"/>
        <end position="293"/>
    </location>
</feature>
<protein>
    <recommendedName>
        <fullName evidence="9">Thioredoxin domain-containing protein</fullName>
    </recommendedName>
</protein>
<dbReference type="InterPro" id="IPR000425">
    <property type="entry name" value="MIP"/>
</dbReference>
<dbReference type="InterPro" id="IPR023271">
    <property type="entry name" value="Aquaporin-like"/>
</dbReference>
<dbReference type="PANTHER" id="PTHR19139:SF199">
    <property type="entry name" value="MIP17260P"/>
    <property type="match status" value="1"/>
</dbReference>
<feature type="compositionally biased region" description="Low complexity" evidence="6">
    <location>
        <begin position="66"/>
        <end position="84"/>
    </location>
</feature>
<sequence>MARLLACLICALVATASAFPGASFLQRGSIHARSLIEGPGLAPAPAPAMAPGMAAGSDGGVGSAGAPGTPAQAPGPAAGPSSDPFATYDDTLQQAVAPAPASGSQASPSPNPDSALAPTSDLAGSSPKATPAATPAAVYSTAATIPVVKLKVSLTAATVADFAPGSTLRNQFIQGIVDALAVSGSRVGVNITSVTSGSINVDSSVYFLDGSSSGAQDFASKVTTSSYQAALFPSTTFGAVTVATPTITTVDNPNAAPAPPPSGKTTNKGAIAGGVIGGVVFVALVAGAAVFLIKRRKIKPRANQSLGDRQLGISASWQPSSSHLTLRSAPSSLTSTTGHRVPRVPERRQRMSTVAGLNKPADGGAGQAGLRRALDIQDGKFMLSFNHSAGDREREAQASQPRGPLAKVFSFFRLEPLDSEDKKKVLCEFVTQACFNFMSCGAVAMAKMYAGGNTPLLMGFIMAAHLVLIPVMIYTAGPVSGAHFNPMVTATFMATRLMKVSTGIGYIIAQCLGGVAGAAAAFYSLPSALQVVGFAGVQGVPVDRTVLQAFLGEVYASFFFLFVLFGMVVDKRGWGKLGPLAVPLAIVLDMWIVGPVSSMCINPARAFGPAFVTGYWDHHWIWWTAPFIGGITAGKMYASLFLPKDQRPKASAGPPAGGAPLAVGQLAPDLRLAQWIKGLPQRERLMHNILVLDFFSPSHKLSRATVPYVSALSRRYRTADVNFIGIGSGELQEVEKFLRQVDSHYPSAAAIYHSIALDAECGTAAAYAGLFGEDKGPTSVVINREGRIVWAGSPVSSGLEAAIKQELALPSLAGGPLQQAEPSPVF</sequence>
<accession>A0AAW1Q4I3</accession>
<keyword evidence="3 7" id="KW-0812">Transmembrane</keyword>
<dbReference type="GO" id="GO:0015250">
    <property type="term" value="F:water channel activity"/>
    <property type="evidence" value="ECO:0007669"/>
    <property type="project" value="TreeGrafter"/>
</dbReference>